<dbReference type="Proteomes" id="UP001144978">
    <property type="component" value="Unassembled WGS sequence"/>
</dbReference>
<gene>
    <name evidence="1" type="ORF">NUW54_g11933</name>
</gene>
<evidence type="ECO:0000313" key="1">
    <source>
        <dbReference type="EMBL" id="KAJ2974168.1"/>
    </source>
</evidence>
<name>A0ACC1N5V3_9APHY</name>
<comment type="caution">
    <text evidence="1">The sequence shown here is derived from an EMBL/GenBank/DDBJ whole genome shotgun (WGS) entry which is preliminary data.</text>
</comment>
<dbReference type="EMBL" id="JANSHE010004865">
    <property type="protein sequence ID" value="KAJ2974168.1"/>
    <property type="molecule type" value="Genomic_DNA"/>
</dbReference>
<accession>A0ACC1N5V3</accession>
<keyword evidence="2" id="KW-1185">Reference proteome</keyword>
<evidence type="ECO:0000313" key="2">
    <source>
        <dbReference type="Proteomes" id="UP001144978"/>
    </source>
</evidence>
<proteinExistence type="predicted"/>
<reference evidence="1" key="1">
    <citation type="submission" date="2022-08" db="EMBL/GenBank/DDBJ databases">
        <title>Genome Sequence of Pycnoporus sanguineus.</title>
        <authorList>
            <person name="Buettner E."/>
        </authorList>
    </citation>
    <scope>NUCLEOTIDE SEQUENCE</scope>
    <source>
        <strain evidence="1">CG-C14</strain>
    </source>
</reference>
<sequence length="469" mass="52642">MSQLSDSHTYPHLLVRQTVRRRKPHAPSVKRLIPSTLTDPCRMSRADVLLCPKVAALICQHLSPGSLPIEAEHDKDILNTRREGREALASLARVCRGVSSLALDALWACIDDFRDLLSVFEVYSPTKSMFTDVFTDTEWLRFQGYALRIRELHAGELDRVHSTVWITLTRRSLQGPLLPHLQRLTGLNLTSESLPYTMLFSPTIRHLDLKVDAAAEQGIIRMVLQELQPALASVRTLVVTEPAWYLRSTAPAVKFWKCTQLRTLKVMRSIPITREMLDSLASMENLHTLHLHIKSMPSYSQNENPTGFSKLNDLALWGRLTDVCAFLTATKPPDLQVLAIEIRRLCDDTRGGHGGAAALCSLDTVYASLAPSLRHFSAVLRCDCDDIYHFLDSEKVLVPLSAFRELRDVSFVFEGSKFHLSDAALAELPDEVVRRAVGVLRKHEGGIDLVTIILSFTERLVVHHVVVVL</sequence>
<protein>
    <submittedName>
        <fullName evidence="1">Uncharacterized protein</fullName>
    </submittedName>
</protein>
<organism evidence="1 2">
    <name type="scientific">Trametes sanguinea</name>
    <dbReference type="NCBI Taxonomy" id="158606"/>
    <lineage>
        <taxon>Eukaryota</taxon>
        <taxon>Fungi</taxon>
        <taxon>Dikarya</taxon>
        <taxon>Basidiomycota</taxon>
        <taxon>Agaricomycotina</taxon>
        <taxon>Agaricomycetes</taxon>
        <taxon>Polyporales</taxon>
        <taxon>Polyporaceae</taxon>
        <taxon>Trametes</taxon>
    </lineage>
</organism>